<dbReference type="Gene3D" id="3.40.1190.20">
    <property type="match status" value="1"/>
</dbReference>
<accession>A0A6J6U067</accession>
<evidence type="ECO:0000256" key="2">
    <source>
        <dbReference type="ARBA" id="ARBA00022679"/>
    </source>
</evidence>
<dbReference type="EMBL" id="CAEZZG010000005">
    <property type="protein sequence ID" value="CAB4752033.1"/>
    <property type="molecule type" value="Genomic_DNA"/>
</dbReference>
<proteinExistence type="inferred from homology"/>
<dbReference type="SUPFAM" id="SSF53613">
    <property type="entry name" value="Ribokinase-like"/>
    <property type="match status" value="1"/>
</dbReference>
<evidence type="ECO:0000313" key="7">
    <source>
        <dbReference type="EMBL" id="CAB4752033.1"/>
    </source>
</evidence>
<dbReference type="GO" id="GO:0016301">
    <property type="term" value="F:kinase activity"/>
    <property type="evidence" value="ECO:0007669"/>
    <property type="project" value="UniProtKB-KW"/>
</dbReference>
<dbReference type="PANTHER" id="PTHR43085:SF1">
    <property type="entry name" value="PSEUDOURIDINE KINASE-RELATED"/>
    <property type="match status" value="1"/>
</dbReference>
<organism evidence="7">
    <name type="scientific">freshwater metagenome</name>
    <dbReference type="NCBI Taxonomy" id="449393"/>
    <lineage>
        <taxon>unclassified sequences</taxon>
        <taxon>metagenomes</taxon>
        <taxon>ecological metagenomes</taxon>
    </lineage>
</organism>
<feature type="domain" description="Carbohydrate kinase PfkB" evidence="6">
    <location>
        <begin position="5"/>
        <end position="295"/>
    </location>
</feature>
<keyword evidence="4" id="KW-0418">Kinase</keyword>
<keyword evidence="2" id="KW-0808">Transferase</keyword>
<evidence type="ECO:0000256" key="1">
    <source>
        <dbReference type="ARBA" id="ARBA00010688"/>
    </source>
</evidence>
<sequence>MSKEIWVCGEVLIDLIPRGDKKVAIVGGGPANTAKALALLGFDSYFIDGISSDAYGQKAKAELLYDGVNLKYAHFTDKPTCTADVSLDAEGVASYVFAIDGSATFDFSHDWLPDPLEIKPAVLQIGTLATIVEPAAGILHEWAMKVAEVAPIVFDPNVRSSVMGDRDKYQAAVAKWTAISAVIKVSEDDLAWLYPDRDQLDVAAQWLEEGAALVIITKGSYGLIGITAQGSVSVPGVKVEVADTVGAGDTVGAIVVEAIVERGLVNLHGEVLREVLTRAAKAASITCSRAGANPPTRAEIEG</sequence>
<evidence type="ECO:0000256" key="3">
    <source>
        <dbReference type="ARBA" id="ARBA00022741"/>
    </source>
</evidence>
<evidence type="ECO:0000256" key="5">
    <source>
        <dbReference type="ARBA" id="ARBA00022840"/>
    </source>
</evidence>
<dbReference type="InterPro" id="IPR011611">
    <property type="entry name" value="PfkB_dom"/>
</dbReference>
<keyword evidence="5" id="KW-0067">ATP-binding</keyword>
<dbReference type="PANTHER" id="PTHR43085">
    <property type="entry name" value="HEXOKINASE FAMILY MEMBER"/>
    <property type="match status" value="1"/>
</dbReference>
<dbReference type="InterPro" id="IPR050306">
    <property type="entry name" value="PfkB_Carbo_kinase"/>
</dbReference>
<protein>
    <submittedName>
        <fullName evidence="7">Unannotated protein</fullName>
    </submittedName>
</protein>
<keyword evidence="3" id="KW-0547">Nucleotide-binding</keyword>
<dbReference type="Pfam" id="PF00294">
    <property type="entry name" value="PfkB"/>
    <property type="match status" value="1"/>
</dbReference>
<dbReference type="CDD" id="cd01167">
    <property type="entry name" value="bac_FRK"/>
    <property type="match status" value="1"/>
</dbReference>
<evidence type="ECO:0000259" key="6">
    <source>
        <dbReference type="Pfam" id="PF00294"/>
    </source>
</evidence>
<dbReference type="AlphaFoldDB" id="A0A6J6U067"/>
<name>A0A6J6U067_9ZZZZ</name>
<reference evidence="7" key="1">
    <citation type="submission" date="2020-05" db="EMBL/GenBank/DDBJ databases">
        <authorList>
            <person name="Chiriac C."/>
            <person name="Salcher M."/>
            <person name="Ghai R."/>
            <person name="Kavagutti S V."/>
        </authorList>
    </citation>
    <scope>NUCLEOTIDE SEQUENCE</scope>
</reference>
<gene>
    <name evidence="7" type="ORF">UFOPK2844_00486</name>
</gene>
<dbReference type="InterPro" id="IPR029056">
    <property type="entry name" value="Ribokinase-like"/>
</dbReference>
<evidence type="ECO:0000256" key="4">
    <source>
        <dbReference type="ARBA" id="ARBA00022777"/>
    </source>
</evidence>
<comment type="similarity">
    <text evidence="1">Belongs to the carbohydrate kinase PfkB family.</text>
</comment>
<dbReference type="GO" id="GO:0005524">
    <property type="term" value="F:ATP binding"/>
    <property type="evidence" value="ECO:0007669"/>
    <property type="project" value="UniProtKB-KW"/>
</dbReference>